<evidence type="ECO:0000313" key="2">
    <source>
        <dbReference type="EMBL" id="HIU50601.1"/>
    </source>
</evidence>
<comment type="caution">
    <text evidence="2">The sequence shown here is derived from an EMBL/GenBank/DDBJ whole genome shotgun (WGS) entry which is preliminary data.</text>
</comment>
<dbReference type="GO" id="GO:0003677">
    <property type="term" value="F:DNA binding"/>
    <property type="evidence" value="ECO:0007669"/>
    <property type="project" value="InterPro"/>
</dbReference>
<evidence type="ECO:0000259" key="1">
    <source>
        <dbReference type="SMART" id="SM00850"/>
    </source>
</evidence>
<dbReference type="Gene3D" id="2.40.50.1020">
    <property type="entry name" value="LytTr DNA-binding domain"/>
    <property type="match status" value="1"/>
</dbReference>
<dbReference type="AlphaFoldDB" id="A0A9D1S894"/>
<protein>
    <submittedName>
        <fullName evidence="2">LytTR family transcriptional regulator</fullName>
    </submittedName>
</protein>
<sequence>MKSIEENNAHYISIMHQRCPLRVYLSTILYAETFKNAVYIHTDAGVFKTYITFEKFCKSLCDLRFIGCYKGCVVNMDRVSKIHGDDFLMDNGERVQIRKRGGTKVKKSYLQYVLLKQVYLENKIS</sequence>
<dbReference type="InterPro" id="IPR007492">
    <property type="entry name" value="LytTR_DNA-bd_dom"/>
</dbReference>
<accession>A0A9D1S894</accession>
<dbReference type="EMBL" id="DVNG01000091">
    <property type="protein sequence ID" value="HIU50601.1"/>
    <property type="molecule type" value="Genomic_DNA"/>
</dbReference>
<proteinExistence type="predicted"/>
<evidence type="ECO:0000313" key="3">
    <source>
        <dbReference type="Proteomes" id="UP000824118"/>
    </source>
</evidence>
<gene>
    <name evidence="2" type="ORF">IAD22_06275</name>
</gene>
<reference evidence="2" key="2">
    <citation type="journal article" date="2021" name="PeerJ">
        <title>Extensive microbial diversity within the chicken gut microbiome revealed by metagenomics and culture.</title>
        <authorList>
            <person name="Gilroy R."/>
            <person name="Ravi A."/>
            <person name="Getino M."/>
            <person name="Pursley I."/>
            <person name="Horton D.L."/>
            <person name="Alikhan N.F."/>
            <person name="Baker D."/>
            <person name="Gharbi K."/>
            <person name="Hall N."/>
            <person name="Watson M."/>
            <person name="Adriaenssens E.M."/>
            <person name="Foster-Nyarko E."/>
            <person name="Jarju S."/>
            <person name="Secka A."/>
            <person name="Antonio M."/>
            <person name="Oren A."/>
            <person name="Chaudhuri R.R."/>
            <person name="La Ragione R."/>
            <person name="Hildebrand F."/>
            <person name="Pallen M.J."/>
        </authorList>
    </citation>
    <scope>NUCLEOTIDE SEQUENCE</scope>
    <source>
        <strain evidence="2">ChiGjej1B1-1684</strain>
    </source>
</reference>
<dbReference type="SMART" id="SM00850">
    <property type="entry name" value="LytTR"/>
    <property type="match status" value="1"/>
</dbReference>
<feature type="domain" description="HTH LytTR-type" evidence="1">
    <location>
        <begin position="18"/>
        <end position="110"/>
    </location>
</feature>
<dbReference type="Proteomes" id="UP000824118">
    <property type="component" value="Unassembled WGS sequence"/>
</dbReference>
<organism evidence="2 3">
    <name type="scientific">Candidatus Limousia pullorum</name>
    <dbReference type="NCBI Taxonomy" id="2840860"/>
    <lineage>
        <taxon>Bacteria</taxon>
        <taxon>Bacillati</taxon>
        <taxon>Bacillota</taxon>
        <taxon>Clostridia</taxon>
        <taxon>Eubacteriales</taxon>
        <taxon>Oscillospiraceae</taxon>
        <taxon>Oscillospiraceae incertae sedis</taxon>
        <taxon>Candidatus Limousia</taxon>
    </lineage>
</organism>
<reference evidence="2" key="1">
    <citation type="submission" date="2020-10" db="EMBL/GenBank/DDBJ databases">
        <authorList>
            <person name="Gilroy R."/>
        </authorList>
    </citation>
    <scope>NUCLEOTIDE SEQUENCE</scope>
    <source>
        <strain evidence="2">ChiGjej1B1-1684</strain>
    </source>
</reference>
<name>A0A9D1S894_9FIRM</name>
<dbReference type="Pfam" id="PF04397">
    <property type="entry name" value="LytTR"/>
    <property type="match status" value="1"/>
</dbReference>